<evidence type="ECO:0000256" key="3">
    <source>
        <dbReference type="ARBA" id="ARBA00060028"/>
    </source>
</evidence>
<dbReference type="SMART" id="SM00737">
    <property type="entry name" value="ML"/>
    <property type="match status" value="1"/>
</dbReference>
<dbReference type="EMBL" id="JAOPGA020001235">
    <property type="protein sequence ID" value="KAL0486472.1"/>
    <property type="molecule type" value="Genomic_DNA"/>
</dbReference>
<proteinExistence type="inferred from homology"/>
<dbReference type="InterPro" id="IPR014756">
    <property type="entry name" value="Ig_E-set"/>
</dbReference>
<dbReference type="InterPro" id="IPR000169">
    <property type="entry name" value="Pept_cys_AS"/>
</dbReference>
<accession>A0AAW2ZCV8</accession>
<feature type="chain" id="PRO_5043430652" evidence="4">
    <location>
        <begin position="19"/>
        <end position="434"/>
    </location>
</feature>
<dbReference type="GO" id="GO:0006508">
    <property type="term" value="P:proteolysis"/>
    <property type="evidence" value="ECO:0007669"/>
    <property type="project" value="InterPro"/>
</dbReference>
<keyword evidence="4" id="KW-0732">Signal</keyword>
<dbReference type="PANTHER" id="PTHR12411">
    <property type="entry name" value="CYSTEINE PROTEASE FAMILY C1-RELATED"/>
    <property type="match status" value="1"/>
</dbReference>
<evidence type="ECO:0000256" key="1">
    <source>
        <dbReference type="ARBA" id="ARBA00008455"/>
    </source>
</evidence>
<evidence type="ECO:0000256" key="4">
    <source>
        <dbReference type="SAM" id="SignalP"/>
    </source>
</evidence>
<dbReference type="InterPro" id="IPR025661">
    <property type="entry name" value="Pept_asp_AS"/>
</dbReference>
<dbReference type="PRINTS" id="PR00705">
    <property type="entry name" value="PAPAIN"/>
</dbReference>
<dbReference type="Proteomes" id="UP001431209">
    <property type="component" value="Unassembled WGS sequence"/>
</dbReference>
<keyword evidence="8" id="KW-1185">Reference proteome</keyword>
<dbReference type="InterPro" id="IPR025660">
    <property type="entry name" value="Pept_his_AS"/>
</dbReference>
<reference evidence="7 8" key="1">
    <citation type="submission" date="2024-03" db="EMBL/GenBank/DDBJ databases">
        <title>The Acrasis kona genome and developmental transcriptomes reveal deep origins of eukaryotic multicellular pathways.</title>
        <authorList>
            <person name="Sheikh S."/>
            <person name="Fu C.-J."/>
            <person name="Brown M.W."/>
            <person name="Baldauf S.L."/>
        </authorList>
    </citation>
    <scope>NUCLEOTIDE SEQUENCE [LARGE SCALE GENOMIC DNA]</scope>
    <source>
        <strain evidence="7 8">ATCC MYA-3509</strain>
    </source>
</reference>
<feature type="signal peptide" evidence="4">
    <location>
        <begin position="1"/>
        <end position="18"/>
    </location>
</feature>
<feature type="domain" description="Peptidase C1A papain C-terminal" evidence="5">
    <location>
        <begin position="210"/>
        <end position="431"/>
    </location>
</feature>
<dbReference type="InterPro" id="IPR038765">
    <property type="entry name" value="Papain-like_cys_pep_sf"/>
</dbReference>
<dbReference type="PROSITE" id="PS00639">
    <property type="entry name" value="THIOL_PROTEASE_HIS"/>
    <property type="match status" value="1"/>
</dbReference>
<dbReference type="SUPFAM" id="SSF81296">
    <property type="entry name" value="E set domains"/>
    <property type="match status" value="1"/>
</dbReference>
<dbReference type="Pfam" id="PF00112">
    <property type="entry name" value="Peptidase_C1"/>
    <property type="match status" value="1"/>
</dbReference>
<dbReference type="InterPro" id="IPR013128">
    <property type="entry name" value="Peptidase_C1A"/>
</dbReference>
<dbReference type="Pfam" id="PF02221">
    <property type="entry name" value="E1_DerP2_DerF2"/>
    <property type="match status" value="1"/>
</dbReference>
<dbReference type="SUPFAM" id="SSF54001">
    <property type="entry name" value="Cysteine proteinases"/>
    <property type="match status" value="1"/>
</dbReference>
<dbReference type="CDD" id="cd02620">
    <property type="entry name" value="Peptidase_C1A_CathepsinB"/>
    <property type="match status" value="1"/>
</dbReference>
<protein>
    <submittedName>
        <fullName evidence="7">Cathepsin B</fullName>
    </submittedName>
</protein>
<dbReference type="SMART" id="SM00645">
    <property type="entry name" value="Pept_C1"/>
    <property type="match status" value="1"/>
</dbReference>
<comment type="similarity">
    <text evidence="1">Belongs to the peptidase C1 family.</text>
</comment>
<dbReference type="AlphaFoldDB" id="A0AAW2ZCV8"/>
<name>A0AAW2ZCV8_9EUKA</name>
<organism evidence="7 8">
    <name type="scientific">Acrasis kona</name>
    <dbReference type="NCBI Taxonomy" id="1008807"/>
    <lineage>
        <taxon>Eukaryota</taxon>
        <taxon>Discoba</taxon>
        <taxon>Heterolobosea</taxon>
        <taxon>Tetramitia</taxon>
        <taxon>Eutetramitia</taxon>
        <taxon>Acrasidae</taxon>
        <taxon>Acrasis</taxon>
    </lineage>
</organism>
<evidence type="ECO:0000313" key="7">
    <source>
        <dbReference type="EMBL" id="KAL0486472.1"/>
    </source>
</evidence>
<dbReference type="GO" id="GO:0008234">
    <property type="term" value="F:cysteine-type peptidase activity"/>
    <property type="evidence" value="ECO:0007669"/>
    <property type="project" value="InterPro"/>
</dbReference>
<evidence type="ECO:0000259" key="5">
    <source>
        <dbReference type="SMART" id="SM00645"/>
    </source>
</evidence>
<comment type="caution">
    <text evidence="7">The sequence shown here is derived from an EMBL/GenBank/DDBJ whole genome shotgun (WGS) entry which is preliminary data.</text>
</comment>
<dbReference type="PROSITE" id="PS00640">
    <property type="entry name" value="THIOL_PROTEASE_ASN"/>
    <property type="match status" value="1"/>
</dbReference>
<dbReference type="FunFam" id="3.90.70.10:FF:000096">
    <property type="entry name" value="Cathepsin B-like cysteine protease"/>
    <property type="match status" value="1"/>
</dbReference>
<evidence type="ECO:0000259" key="6">
    <source>
        <dbReference type="SMART" id="SM00737"/>
    </source>
</evidence>
<feature type="domain" description="MD-2-related lipid-recognition" evidence="6">
    <location>
        <begin position="21"/>
        <end position="140"/>
    </location>
</feature>
<dbReference type="InterPro" id="IPR003172">
    <property type="entry name" value="ML_dom"/>
</dbReference>
<gene>
    <name evidence="7" type="ORF">AKO1_012001</name>
</gene>
<evidence type="ECO:0000313" key="8">
    <source>
        <dbReference type="Proteomes" id="UP001431209"/>
    </source>
</evidence>
<dbReference type="Gene3D" id="3.90.70.10">
    <property type="entry name" value="Cysteine proteinases"/>
    <property type="match status" value="1"/>
</dbReference>
<dbReference type="InterPro" id="IPR000668">
    <property type="entry name" value="Peptidase_C1A_C"/>
</dbReference>
<evidence type="ECO:0000256" key="2">
    <source>
        <dbReference type="ARBA" id="ARBA00023157"/>
    </source>
</evidence>
<dbReference type="Gene3D" id="2.60.40.770">
    <property type="match status" value="1"/>
</dbReference>
<sequence length="434" mass="46532">MMKVAILALAAIVSIVNAEIYTFCNPSQSGYALQAKNVVLSPSVPVSGQDFGVKIQGTMASDLTSGKAKVHVDYAGVELFDNEVDVCAFPGFKCPVKAGPIDLAIVQNIPTLAPPGGPYTGKVELLDQSGKVVTCINFNFEMGGGDNSIDHPDAHVLHDSIINEVNSDDEATWVAHRSPVFESVTIAQAKTKLGAVGIKRTGVHTRATNAPDNFDSRTQWPGCVHPVRNQQSCGSCWAFAASEVLSDRICIASKKSVDVILSPQYLVNCDKVDHGCQGGQLAASWSFLKDTGIPTDKCAPYYSGETKKAGQCSNQCADGSSFKLFKASSYKLLRGEAQMIEDIQQHGPIEVGFMVYRDFMAYKSGVYTHRTGALLGGHAVKIVGWGVDKASNTPYWTVQNSWTETFGEGGFFRIARGRDECGIESNVVTGTPAL</sequence>
<dbReference type="PROSITE" id="PS00139">
    <property type="entry name" value="THIOL_PROTEASE_CYS"/>
    <property type="match status" value="1"/>
</dbReference>
<comment type="function">
    <text evidence="3">Thiol protease which is required for parasite excystation and invasion of the proximal small intestine of the human host.</text>
</comment>
<keyword evidence="2" id="KW-1015">Disulfide bond</keyword>